<feature type="coiled-coil region" evidence="1">
    <location>
        <begin position="93"/>
        <end position="143"/>
    </location>
</feature>
<evidence type="ECO:0000313" key="2">
    <source>
        <dbReference type="EMBL" id="KKN24453.1"/>
    </source>
</evidence>
<organism evidence="2">
    <name type="scientific">marine sediment metagenome</name>
    <dbReference type="NCBI Taxonomy" id="412755"/>
    <lineage>
        <taxon>unclassified sequences</taxon>
        <taxon>metagenomes</taxon>
        <taxon>ecological metagenomes</taxon>
    </lineage>
</organism>
<reference evidence="2" key="1">
    <citation type="journal article" date="2015" name="Nature">
        <title>Complex archaea that bridge the gap between prokaryotes and eukaryotes.</title>
        <authorList>
            <person name="Spang A."/>
            <person name="Saw J.H."/>
            <person name="Jorgensen S.L."/>
            <person name="Zaremba-Niedzwiedzka K."/>
            <person name="Martijn J."/>
            <person name="Lind A.E."/>
            <person name="van Eijk R."/>
            <person name="Schleper C."/>
            <person name="Guy L."/>
            <person name="Ettema T.J."/>
        </authorList>
    </citation>
    <scope>NUCLEOTIDE SEQUENCE</scope>
</reference>
<comment type="caution">
    <text evidence="2">The sequence shown here is derived from an EMBL/GenBank/DDBJ whole genome shotgun (WGS) entry which is preliminary data.</text>
</comment>
<keyword evidence="1" id="KW-0175">Coiled coil</keyword>
<protein>
    <submittedName>
        <fullName evidence="2">Uncharacterized protein</fullName>
    </submittedName>
</protein>
<dbReference type="EMBL" id="LAZR01002882">
    <property type="protein sequence ID" value="KKN24453.1"/>
    <property type="molecule type" value="Genomic_DNA"/>
</dbReference>
<accession>A0A0F9S548</accession>
<proteinExistence type="predicted"/>
<dbReference type="AlphaFoldDB" id="A0A0F9S548"/>
<gene>
    <name evidence="2" type="ORF">LCGC14_0894780</name>
</gene>
<name>A0A0F9S548_9ZZZZ</name>
<sequence>MKTKTCTKCNIQKEINEYYKKKECKNQIVGQCKECYKKRAKQWRRKNIVKSKETAIIYRKTNKEKIKINAKNYREINKNILKIKKAKWYNEHKEKINKRRREHRENNRNELREYGRKYYANNKDKYRKSIEKNKKRINQYMRNRRITDINFKIKDNLKRRTNMVLNGNSKSESTLELLGCKIDVLKKHIERKFTKKMNWNNYGRRGWHIDHIIPCAHFDLSKESEQRKCFHFTNLQPLWAKDNVAKRDKVIEGTQMTMII</sequence>
<evidence type="ECO:0000256" key="1">
    <source>
        <dbReference type="SAM" id="Coils"/>
    </source>
</evidence>